<evidence type="ECO:0000256" key="6">
    <source>
        <dbReference type="SAM" id="Phobius"/>
    </source>
</evidence>
<dbReference type="InterPro" id="IPR012809">
    <property type="entry name" value="ECF_CbiQ"/>
</dbReference>
<dbReference type="InterPro" id="IPR003339">
    <property type="entry name" value="ABC/ECF_trnsptr_transmembrane"/>
</dbReference>
<dbReference type="NCBIfam" id="TIGR02454">
    <property type="entry name" value="ECF_T_CbiQ"/>
    <property type="match status" value="1"/>
</dbReference>
<keyword evidence="3 6" id="KW-0812">Transmembrane</keyword>
<dbReference type="CDD" id="cd16914">
    <property type="entry name" value="EcfT"/>
    <property type="match status" value="1"/>
</dbReference>
<dbReference type="PANTHER" id="PTHR43723:SF1">
    <property type="entry name" value="COBALT TRANSPORT PROTEIN CBIQ"/>
    <property type="match status" value="1"/>
</dbReference>
<name>A0A3B1BX07_9ZZZZ</name>
<evidence type="ECO:0008006" key="8">
    <source>
        <dbReference type="Google" id="ProtNLM"/>
    </source>
</evidence>
<proteinExistence type="predicted"/>
<keyword evidence="5 6" id="KW-0472">Membrane</keyword>
<dbReference type="GO" id="GO:0043190">
    <property type="term" value="C:ATP-binding cassette (ABC) transporter complex"/>
    <property type="evidence" value="ECO:0007669"/>
    <property type="project" value="InterPro"/>
</dbReference>
<keyword evidence="2" id="KW-1003">Cell membrane</keyword>
<evidence type="ECO:0000256" key="5">
    <source>
        <dbReference type="ARBA" id="ARBA00023136"/>
    </source>
</evidence>
<protein>
    <recommendedName>
        <fullName evidence="8">Transmembrane component NikQ of energizing module of nickel ECF transporter</fullName>
    </recommendedName>
</protein>
<dbReference type="AlphaFoldDB" id="A0A3B1BX07"/>
<dbReference type="PANTHER" id="PTHR43723">
    <property type="entry name" value="COBALT TRANSPORT PROTEIN CBIQ"/>
    <property type="match status" value="1"/>
</dbReference>
<gene>
    <name evidence="7" type="ORF">MNBD_NITROSPINAE04-2572</name>
</gene>
<evidence type="ECO:0000256" key="2">
    <source>
        <dbReference type="ARBA" id="ARBA00022475"/>
    </source>
</evidence>
<comment type="subcellular location">
    <subcellularLocation>
        <location evidence="1">Cell membrane</location>
        <topology evidence="1">Multi-pass membrane protein</topology>
    </subcellularLocation>
</comment>
<feature type="transmembrane region" description="Helical" evidence="6">
    <location>
        <begin position="44"/>
        <end position="62"/>
    </location>
</feature>
<feature type="transmembrane region" description="Helical" evidence="6">
    <location>
        <begin position="74"/>
        <end position="96"/>
    </location>
</feature>
<sequence length="257" mass="28192">MKFELFADIFTYKENRLTQLEPRVKILTAGLAVCLVLFSDTPMFPAVMFAVSVTATIAAGVPARLAMLRITGPLGVAAMILLMKSVLTGSTEFFSIDLLSLHLVFTNEGFHEGVNIAFRILGALGVVQFLSVTTPAHDIFRALRWLGFPHGWVEVAMLMYRYTFELFETANDMSSAQKTRLGYSNAKRGLASAGALAGAVILRSMDKAVRANEAMTTRGYKGVIQFDPPRPVERRDLAYGFMASTLILSLYFIAGMA</sequence>
<dbReference type="Pfam" id="PF02361">
    <property type="entry name" value="CbiQ"/>
    <property type="match status" value="1"/>
</dbReference>
<feature type="transmembrane region" description="Helical" evidence="6">
    <location>
        <begin position="237"/>
        <end position="254"/>
    </location>
</feature>
<evidence type="ECO:0000256" key="3">
    <source>
        <dbReference type="ARBA" id="ARBA00022692"/>
    </source>
</evidence>
<evidence type="ECO:0000313" key="7">
    <source>
        <dbReference type="EMBL" id="VAX16018.1"/>
    </source>
</evidence>
<feature type="transmembrane region" description="Helical" evidence="6">
    <location>
        <begin position="116"/>
        <end position="136"/>
    </location>
</feature>
<organism evidence="7">
    <name type="scientific">hydrothermal vent metagenome</name>
    <dbReference type="NCBI Taxonomy" id="652676"/>
    <lineage>
        <taxon>unclassified sequences</taxon>
        <taxon>metagenomes</taxon>
        <taxon>ecological metagenomes</taxon>
    </lineage>
</organism>
<accession>A0A3B1BX07</accession>
<dbReference type="GO" id="GO:0006824">
    <property type="term" value="P:cobalt ion transport"/>
    <property type="evidence" value="ECO:0007669"/>
    <property type="project" value="InterPro"/>
</dbReference>
<keyword evidence="4 6" id="KW-1133">Transmembrane helix</keyword>
<dbReference type="EMBL" id="UOGA01000053">
    <property type="protein sequence ID" value="VAX16018.1"/>
    <property type="molecule type" value="Genomic_DNA"/>
</dbReference>
<evidence type="ECO:0000256" key="4">
    <source>
        <dbReference type="ARBA" id="ARBA00022989"/>
    </source>
</evidence>
<dbReference type="InterPro" id="IPR052770">
    <property type="entry name" value="Cobalt_transport_CbiQ"/>
</dbReference>
<reference evidence="7" key="1">
    <citation type="submission" date="2018-06" db="EMBL/GenBank/DDBJ databases">
        <authorList>
            <person name="Zhirakovskaya E."/>
        </authorList>
    </citation>
    <scope>NUCLEOTIDE SEQUENCE</scope>
</reference>
<evidence type="ECO:0000256" key="1">
    <source>
        <dbReference type="ARBA" id="ARBA00004651"/>
    </source>
</evidence>